<keyword evidence="3" id="KW-0539">Nucleus</keyword>
<organism evidence="7 8">
    <name type="scientific">Spinacia oleracea</name>
    <name type="common">Spinach</name>
    <dbReference type="NCBI Taxonomy" id="3562"/>
    <lineage>
        <taxon>Eukaryota</taxon>
        <taxon>Viridiplantae</taxon>
        <taxon>Streptophyta</taxon>
        <taxon>Embryophyta</taxon>
        <taxon>Tracheophyta</taxon>
        <taxon>Spermatophyta</taxon>
        <taxon>Magnoliopsida</taxon>
        <taxon>eudicotyledons</taxon>
        <taxon>Gunneridae</taxon>
        <taxon>Pentapetalae</taxon>
        <taxon>Caryophyllales</taxon>
        <taxon>Chenopodiaceae</taxon>
        <taxon>Chenopodioideae</taxon>
        <taxon>Anserineae</taxon>
        <taxon>Spinacia</taxon>
    </lineage>
</organism>
<feature type="compositionally biased region" description="Basic residues" evidence="4">
    <location>
        <begin position="297"/>
        <end position="310"/>
    </location>
</feature>
<evidence type="ECO:0000256" key="3">
    <source>
        <dbReference type="ARBA" id="ARBA00023242"/>
    </source>
</evidence>
<dbReference type="InterPro" id="IPR007019">
    <property type="entry name" value="SURF6"/>
</dbReference>
<evidence type="ECO:0008006" key="9">
    <source>
        <dbReference type="Google" id="ProtNLM"/>
    </source>
</evidence>
<feature type="domain" description="Ribosomal RNA-processing protein 14/surfeit locus protein 6 C-terminal" evidence="5">
    <location>
        <begin position="175"/>
        <end position="349"/>
    </location>
</feature>
<evidence type="ECO:0000256" key="2">
    <source>
        <dbReference type="ARBA" id="ARBA00005904"/>
    </source>
</evidence>
<feature type="compositionally biased region" description="Basic and acidic residues" evidence="4">
    <location>
        <begin position="139"/>
        <end position="215"/>
    </location>
</feature>
<feature type="region of interest" description="Disordered" evidence="4">
    <location>
        <begin position="259"/>
        <end position="373"/>
    </location>
</feature>
<dbReference type="Proteomes" id="UP000813463">
    <property type="component" value="Chromosome 1"/>
</dbReference>
<protein>
    <recommendedName>
        <fullName evidence="9">Ribosomal RNA-processing protein 14/surfeit locus protein 6 C-terminal domain-containing protein</fullName>
    </recommendedName>
</protein>
<feature type="compositionally biased region" description="Basic and acidic residues" evidence="4">
    <location>
        <begin position="259"/>
        <end position="275"/>
    </location>
</feature>
<evidence type="ECO:0000259" key="6">
    <source>
        <dbReference type="Pfam" id="PF15459"/>
    </source>
</evidence>
<dbReference type="Pfam" id="PF04935">
    <property type="entry name" value="SURF6"/>
    <property type="match status" value="1"/>
</dbReference>
<evidence type="ECO:0000259" key="5">
    <source>
        <dbReference type="Pfam" id="PF04935"/>
    </source>
</evidence>
<dbReference type="InterPro" id="IPR029188">
    <property type="entry name" value="Rrp14_N"/>
</dbReference>
<dbReference type="GeneID" id="110786838"/>
<evidence type="ECO:0000313" key="8">
    <source>
        <dbReference type="RefSeq" id="XP_021847106.1"/>
    </source>
</evidence>
<feature type="region of interest" description="Disordered" evidence="4">
    <location>
        <begin position="232"/>
        <end position="251"/>
    </location>
</feature>
<accession>A0A9R0JU18</accession>
<feature type="compositionally biased region" description="Basic and acidic residues" evidence="4">
    <location>
        <begin position="77"/>
        <end position="119"/>
    </location>
</feature>
<dbReference type="KEGG" id="soe:110786838"/>
<reference evidence="8" key="2">
    <citation type="submission" date="2025-08" db="UniProtKB">
        <authorList>
            <consortium name="RefSeq"/>
        </authorList>
    </citation>
    <scope>IDENTIFICATION</scope>
    <source>
        <tissue evidence="8">Leaf</tissue>
    </source>
</reference>
<dbReference type="RefSeq" id="XP_021847106.1">
    <property type="nucleotide sequence ID" value="XM_021991414.2"/>
</dbReference>
<evidence type="ECO:0000313" key="7">
    <source>
        <dbReference type="Proteomes" id="UP000813463"/>
    </source>
</evidence>
<name>A0A9R0JU18_SPIOL</name>
<feature type="region of interest" description="Disordered" evidence="4">
    <location>
        <begin position="1"/>
        <end position="22"/>
    </location>
</feature>
<dbReference type="GO" id="GO:0005730">
    <property type="term" value="C:nucleolus"/>
    <property type="evidence" value="ECO:0000318"/>
    <property type="project" value="GO_Central"/>
</dbReference>
<dbReference type="GO" id="GO:0003677">
    <property type="term" value="F:DNA binding"/>
    <property type="evidence" value="ECO:0000318"/>
    <property type="project" value="GO_Central"/>
</dbReference>
<dbReference type="PANTHER" id="PTHR14369:SF0">
    <property type="entry name" value="SURFEIT LOCUS PROTEIN 6"/>
    <property type="match status" value="1"/>
</dbReference>
<dbReference type="GO" id="GO:0042273">
    <property type="term" value="P:ribosomal large subunit biogenesis"/>
    <property type="evidence" value="ECO:0000318"/>
    <property type="project" value="GO_Central"/>
</dbReference>
<dbReference type="OrthoDB" id="444809at2759"/>
<feature type="compositionally biased region" description="Acidic residues" evidence="4">
    <location>
        <begin position="123"/>
        <end position="134"/>
    </location>
</feature>
<feature type="compositionally biased region" description="Basic and acidic residues" evidence="4">
    <location>
        <begin position="311"/>
        <end position="326"/>
    </location>
</feature>
<feature type="compositionally biased region" description="Basic and acidic residues" evidence="4">
    <location>
        <begin position="362"/>
        <end position="373"/>
    </location>
</feature>
<dbReference type="GO" id="GO:0003723">
    <property type="term" value="F:RNA binding"/>
    <property type="evidence" value="ECO:0000318"/>
    <property type="project" value="GO_Central"/>
</dbReference>
<dbReference type="PANTHER" id="PTHR14369">
    <property type="entry name" value="SURFEIT LOCUS PROTEIN 6"/>
    <property type="match status" value="1"/>
</dbReference>
<gene>
    <name evidence="8" type="primary">LOC110786838</name>
</gene>
<feature type="region of interest" description="Disordered" evidence="4">
    <location>
        <begin position="77"/>
        <end position="215"/>
    </location>
</feature>
<dbReference type="AlphaFoldDB" id="A0A9R0JU18"/>
<reference evidence="7" key="1">
    <citation type="journal article" date="2021" name="Nat. Commun.">
        <title>Genomic analyses provide insights into spinach domestication and the genetic basis of agronomic traits.</title>
        <authorList>
            <person name="Cai X."/>
            <person name="Sun X."/>
            <person name="Xu C."/>
            <person name="Sun H."/>
            <person name="Wang X."/>
            <person name="Ge C."/>
            <person name="Zhang Z."/>
            <person name="Wang Q."/>
            <person name="Fei Z."/>
            <person name="Jiao C."/>
            <person name="Wang Q."/>
        </authorList>
    </citation>
    <scope>NUCLEOTIDE SEQUENCE [LARGE SCALE GENOMIC DNA]</scope>
    <source>
        <strain evidence="7">cv. Varoflay</strain>
    </source>
</reference>
<dbReference type="InterPro" id="IPR029190">
    <property type="entry name" value="Rrp14/SURF6_C"/>
</dbReference>
<dbReference type="Pfam" id="PF15459">
    <property type="entry name" value="RRP14"/>
    <property type="match status" value="1"/>
</dbReference>
<feature type="domain" description="Ribosomal RNA-processing protein 14 N-terminal" evidence="6">
    <location>
        <begin position="35"/>
        <end position="95"/>
    </location>
</feature>
<comment type="subcellular location">
    <subcellularLocation>
        <location evidence="1">Nucleus</location>
    </subcellularLocation>
</comment>
<evidence type="ECO:0000256" key="4">
    <source>
        <dbReference type="SAM" id="MobiDB-lite"/>
    </source>
</evidence>
<evidence type="ECO:0000256" key="1">
    <source>
        <dbReference type="ARBA" id="ARBA00004123"/>
    </source>
</evidence>
<keyword evidence="7" id="KW-1185">Reference proteome</keyword>
<dbReference type="GO" id="GO:0042274">
    <property type="term" value="P:ribosomal small subunit biogenesis"/>
    <property type="evidence" value="ECO:0000318"/>
    <property type="project" value="GO_Central"/>
</dbReference>
<comment type="similarity">
    <text evidence="2">Belongs to the SURF6 family.</text>
</comment>
<proteinExistence type="inferred from homology"/>
<sequence>MKKKKQTSDAQVVAADDSADDKDSSAIFANIKTLVKDHANFFDKLVELIPAKFYLPTNDDDKPWFQGLSKAEKAEAKLKSIENTKKSRRERLDPEKSSKSTLDLLKESLKRKQPEKKASNSDVDGDGDDGDDDGLNLRNLEDDKRSVTYEELRQRLHRRIEELRAGRGDGSGEGKRRKAERRDMKDGRKRKWNDGKEDNEEVKEKEKREIERDIEKEVSEAAKGIEFGKVKLAASSDDVLNKKKKRRLSKEKELQRALKLEEEMKDPEKGDEVAKRHSWKSAIERTMGTKVHDNPKLLKKSLLKDKKKHTKSVEKWKQRVDTTEKMKKGKQDKRKENIKSKMDKRKQSKIDKREKKLMRPGFEGRKEGFVTGK</sequence>